<keyword evidence="4" id="KW-1185">Reference proteome</keyword>
<evidence type="ECO:0000313" key="4">
    <source>
        <dbReference type="Proteomes" id="UP000184612"/>
    </source>
</evidence>
<dbReference type="Gene3D" id="3.40.50.2300">
    <property type="match status" value="1"/>
</dbReference>
<evidence type="ECO:0000313" key="3">
    <source>
        <dbReference type="EMBL" id="SHO45407.1"/>
    </source>
</evidence>
<evidence type="ECO:0008006" key="5">
    <source>
        <dbReference type="Google" id="ProtNLM"/>
    </source>
</evidence>
<feature type="compositionally biased region" description="Low complexity" evidence="1">
    <location>
        <begin position="38"/>
        <end position="48"/>
    </location>
</feature>
<feature type="region of interest" description="Disordered" evidence="1">
    <location>
        <begin position="26"/>
        <end position="55"/>
    </location>
</feature>
<proteinExistence type="predicted"/>
<keyword evidence="2" id="KW-0732">Signal</keyword>
<name>A0A1M7Y127_9FIRM</name>
<dbReference type="PROSITE" id="PS51257">
    <property type="entry name" value="PROKAR_LIPOPROTEIN"/>
    <property type="match status" value="1"/>
</dbReference>
<organism evidence="3 4">
    <name type="scientific">Anaerocolumna xylanovorans DSM 12503</name>
    <dbReference type="NCBI Taxonomy" id="1121345"/>
    <lineage>
        <taxon>Bacteria</taxon>
        <taxon>Bacillati</taxon>
        <taxon>Bacillota</taxon>
        <taxon>Clostridia</taxon>
        <taxon>Lachnospirales</taxon>
        <taxon>Lachnospiraceae</taxon>
        <taxon>Anaerocolumna</taxon>
    </lineage>
</organism>
<dbReference type="OrthoDB" id="1994085at2"/>
<dbReference type="InterPro" id="IPR028082">
    <property type="entry name" value="Peripla_BP_I"/>
</dbReference>
<sequence>MKKVIKKFAAILLAGVMTVSMAACGSSESNKGTGGTGTQTENTTGTGTSDAAENTKSVEGKDCTIGVAFYQDTGLAVDATKAYLESMSDTLKVTFKYTVLTQTDEAANLTKIQELISSGVDGIICTMDLGMTSIIQECEAANVYIGGYLCDYNTSYTSAFDQVFKSKYFVGTASDGQNPDDVTIGTTMFNSLVEYNKRNTEAPITHVSMAVFPVWAFPSQQAGADQFVAAVEEYNKTAETPITVDPLDEETDVLAFSPMNTTYFSKHADTQAIISFAAGSAFVYPTMVQAGVDKDIKLFTTGFDGGEEANFGTAGTGTYQQNMVTAVESINYPLVLLLNKINGVTFSDQPEVAERISSSQIVINSDEDLAKFQKSVYYTKAATDAIYSPEDVLNMTAYANPSATYANLRDMLAALTIDDIK</sequence>
<dbReference type="SUPFAM" id="SSF53822">
    <property type="entry name" value="Periplasmic binding protein-like I"/>
    <property type="match status" value="1"/>
</dbReference>
<dbReference type="Proteomes" id="UP000184612">
    <property type="component" value="Unassembled WGS sequence"/>
</dbReference>
<dbReference type="RefSeq" id="WP_073587594.1">
    <property type="nucleotide sequence ID" value="NZ_FRFD01000003.1"/>
</dbReference>
<evidence type="ECO:0000256" key="2">
    <source>
        <dbReference type="SAM" id="SignalP"/>
    </source>
</evidence>
<dbReference type="STRING" id="1121345.SAMN02745217_00951"/>
<feature type="chain" id="PRO_5009929859" description="ABC-type sugar transport system, substrate-binding protein, contains N-terminal xre family HTH domain" evidence="2">
    <location>
        <begin position="23"/>
        <end position="421"/>
    </location>
</feature>
<feature type="signal peptide" evidence="2">
    <location>
        <begin position="1"/>
        <end position="22"/>
    </location>
</feature>
<accession>A0A1M7Y127</accession>
<evidence type="ECO:0000256" key="1">
    <source>
        <dbReference type="SAM" id="MobiDB-lite"/>
    </source>
</evidence>
<gene>
    <name evidence="3" type="ORF">SAMN02745217_00951</name>
</gene>
<reference evidence="3 4" key="1">
    <citation type="submission" date="2016-12" db="EMBL/GenBank/DDBJ databases">
        <authorList>
            <person name="Song W.-J."/>
            <person name="Kurnit D.M."/>
        </authorList>
    </citation>
    <scope>NUCLEOTIDE SEQUENCE [LARGE SCALE GENOMIC DNA]</scope>
    <source>
        <strain evidence="3 4">DSM 12503</strain>
    </source>
</reference>
<protein>
    <recommendedName>
        <fullName evidence="5">ABC-type sugar transport system, substrate-binding protein, contains N-terminal xre family HTH domain</fullName>
    </recommendedName>
</protein>
<dbReference type="AlphaFoldDB" id="A0A1M7Y127"/>
<dbReference type="EMBL" id="FRFD01000003">
    <property type="protein sequence ID" value="SHO45407.1"/>
    <property type="molecule type" value="Genomic_DNA"/>
</dbReference>